<comment type="caution">
    <text evidence="2">The sequence shown here is derived from an EMBL/GenBank/DDBJ whole genome shotgun (WGS) entry which is preliminary data.</text>
</comment>
<keyword evidence="3" id="KW-1185">Reference proteome</keyword>
<sequence>MPDLVKDEAGRHMRAGADGDDPARAHPRHDIPASPSRPGGLSTQMAEIIKIGHRARPQPDRVEFLRQPGGDMDGRLARSSTMWMSSAAGGMSPLGIH</sequence>
<protein>
    <submittedName>
        <fullName evidence="2">Uncharacterized protein</fullName>
    </submittedName>
</protein>
<dbReference type="EMBL" id="BLAD01000061">
    <property type="protein sequence ID" value="GES02787.1"/>
    <property type="molecule type" value="Genomic_DNA"/>
</dbReference>
<dbReference type="Proteomes" id="UP000334990">
    <property type="component" value="Unassembled WGS sequence"/>
</dbReference>
<accession>A0A5M3W0Z7</accession>
<feature type="region of interest" description="Disordered" evidence="1">
    <location>
        <begin position="1"/>
        <end position="41"/>
    </location>
</feature>
<evidence type="ECO:0000313" key="2">
    <source>
        <dbReference type="EMBL" id="GES02787.1"/>
    </source>
</evidence>
<name>A0A5M3W0Z7_9ACTN</name>
<dbReference type="AlphaFoldDB" id="A0A5M3W0Z7"/>
<organism evidence="2 3">
    <name type="scientific">Acrocarpospora corrugata</name>
    <dbReference type="NCBI Taxonomy" id="35763"/>
    <lineage>
        <taxon>Bacteria</taxon>
        <taxon>Bacillati</taxon>
        <taxon>Actinomycetota</taxon>
        <taxon>Actinomycetes</taxon>
        <taxon>Streptosporangiales</taxon>
        <taxon>Streptosporangiaceae</taxon>
        <taxon>Acrocarpospora</taxon>
    </lineage>
</organism>
<reference evidence="2 3" key="1">
    <citation type="submission" date="2019-10" db="EMBL/GenBank/DDBJ databases">
        <title>Whole genome shotgun sequence of Acrocarpospora corrugata NBRC 13972.</title>
        <authorList>
            <person name="Ichikawa N."/>
            <person name="Kimura A."/>
            <person name="Kitahashi Y."/>
            <person name="Komaki H."/>
            <person name="Oguchi A."/>
        </authorList>
    </citation>
    <scope>NUCLEOTIDE SEQUENCE [LARGE SCALE GENOMIC DNA]</scope>
    <source>
        <strain evidence="2 3">NBRC 13972</strain>
    </source>
</reference>
<evidence type="ECO:0000313" key="3">
    <source>
        <dbReference type="Proteomes" id="UP000334990"/>
    </source>
</evidence>
<feature type="compositionally biased region" description="Basic and acidic residues" evidence="1">
    <location>
        <begin position="1"/>
        <end position="31"/>
    </location>
</feature>
<proteinExistence type="predicted"/>
<gene>
    <name evidence="2" type="ORF">Acor_48530</name>
</gene>
<evidence type="ECO:0000256" key="1">
    <source>
        <dbReference type="SAM" id="MobiDB-lite"/>
    </source>
</evidence>